<dbReference type="Pfam" id="PF01476">
    <property type="entry name" value="LysM"/>
    <property type="match status" value="1"/>
</dbReference>
<dbReference type="SMART" id="SM00257">
    <property type="entry name" value="LysM"/>
    <property type="match status" value="1"/>
</dbReference>
<keyword evidence="3" id="KW-0378">Hydrolase</keyword>
<dbReference type="KEGG" id="bbgw:UT28_C0001G0959"/>
<evidence type="ECO:0000259" key="2">
    <source>
        <dbReference type="PROSITE" id="PS51782"/>
    </source>
</evidence>
<name>A0A0G4B482_9BACT</name>
<feature type="region of interest" description="Disordered" evidence="1">
    <location>
        <begin position="65"/>
        <end position="86"/>
    </location>
</feature>
<dbReference type="SUPFAM" id="SSF54106">
    <property type="entry name" value="LysM domain"/>
    <property type="match status" value="1"/>
</dbReference>
<dbReference type="EMBL" id="CP011213">
    <property type="protein sequence ID" value="AKM82736.1"/>
    <property type="molecule type" value="Genomic_DNA"/>
</dbReference>
<dbReference type="PATRIC" id="fig|1618337.4.peg.949"/>
<dbReference type="PROSITE" id="PS51782">
    <property type="entry name" value="LYSM"/>
    <property type="match status" value="1"/>
</dbReference>
<evidence type="ECO:0000313" key="4">
    <source>
        <dbReference type="Proteomes" id="UP000035648"/>
    </source>
</evidence>
<dbReference type="AlphaFoldDB" id="A0A0G4B482"/>
<dbReference type="STRING" id="1618337.UT28_C0001G0959"/>
<reference evidence="3 4" key="1">
    <citation type="journal article" date="2015" name="Nature">
        <title>rRNA introns, odd ribosomes, and small enigmatic genomes across a large radiation of phyla.</title>
        <authorList>
            <person name="Brown C.T."/>
            <person name="Hug L.A."/>
            <person name="Thomas B.C."/>
            <person name="Sharon I."/>
            <person name="Castelle C.J."/>
            <person name="Singh A."/>
            <person name="Wilkins M.J."/>
            <person name="Williams K.H."/>
            <person name="Banfield J.F."/>
        </authorList>
    </citation>
    <scope>NUCLEOTIDE SEQUENCE [LARGE SCALE GENOMIC DNA]</scope>
</reference>
<dbReference type="InterPro" id="IPR018392">
    <property type="entry name" value="LysM"/>
</dbReference>
<dbReference type="Gene3D" id="3.10.350.10">
    <property type="entry name" value="LysM domain"/>
    <property type="match status" value="1"/>
</dbReference>
<dbReference type="Proteomes" id="UP000035648">
    <property type="component" value="Chromosome"/>
</dbReference>
<feature type="domain" description="LysM" evidence="2">
    <location>
        <begin position="86"/>
        <end position="129"/>
    </location>
</feature>
<evidence type="ECO:0000256" key="1">
    <source>
        <dbReference type="SAM" id="MobiDB-lite"/>
    </source>
</evidence>
<dbReference type="InterPro" id="IPR036779">
    <property type="entry name" value="LysM_dom_sf"/>
</dbReference>
<organism evidence="3 4">
    <name type="scientific">Berkelbacteria bacterium GW2011_GWE1_39_12</name>
    <dbReference type="NCBI Taxonomy" id="1618337"/>
    <lineage>
        <taxon>Bacteria</taxon>
        <taxon>Candidatus Berkelbacteria</taxon>
    </lineage>
</organism>
<evidence type="ECO:0000313" key="3">
    <source>
        <dbReference type="EMBL" id="AKM82736.1"/>
    </source>
</evidence>
<gene>
    <name evidence="3" type="ORF">UT28_C0001G0959</name>
</gene>
<proteinExistence type="predicted"/>
<accession>A0A0G4B482</accession>
<sequence length="229" mass="24042">MSKSVKTLIAILIFFAAIFAAGNGYFYAKTVSLENTMNNKDDSAITKTKTTDTVSASITTTTPVKTTDTTTVATSSTDSRPSSPSDTVVVGQGETLFAIGQKAGVSWTQIADANGIDADKIKVDQTLIIPKNNQIGFTVNKDMAASLQKDVDAGKYLFRLTAVDTAKADSPSAYGITSTDTFAQASIDETAGSATVTAKKGDKIYLITLIQPSTKGAKGIWAIESIKSN</sequence>
<dbReference type="GO" id="GO:0016787">
    <property type="term" value="F:hydrolase activity"/>
    <property type="evidence" value="ECO:0007669"/>
    <property type="project" value="UniProtKB-KW"/>
</dbReference>
<protein>
    <submittedName>
        <fullName evidence="3">Cell wall hydrolase, SleB</fullName>
    </submittedName>
</protein>